<feature type="domain" description="DUF4214" evidence="3">
    <location>
        <begin position="270"/>
        <end position="332"/>
    </location>
</feature>
<sequence length="632" mass="71863">MSERLWPPNNRRLDLGDDAFAVPPADLRDRVTGQTLTELEFRESGRQSVSDFEAVLATVGKSIADFENILDFGCGSGRILRHFSGIAGAATVHGCDTDPDVVAWCESNLPFARFEHTNALPPLPYADNTFDLIVNFSVFTHLPESFQDAWLAELARVSTDDAVILLTVNGLHGFNELVQTWLDWPRDPTPMLETMRDRGFLYIEKDSWVGSTYPDWYHSTFHSPAYVMQHWGRFFEIAGYFPRAGLDYQDIVLLRNGQVTEPAANFLSPTAATHDGTPPEATEEFVRFLYEVVLDRTDIDAPAVGHWVTKLRKGEFTKAELFAHFLITPEGRSKFNRNPYFTPLLNVWDPAPSFSQFGSGVGAIDRAQIVDVGAMIFESQLDVYEPLVTSGKWDVVGFEPNRDEARIRQEQHPEQCVIPDALGDGNAATLHINQGVATSSLLESNTERLDDMIGLANWMVTVREENLSTRRLDEVAEVRAPALLKLDVQGGELLVLESAVRTLEETLVVHVETEFFPMYKNQPLFRDIDTFLSENGFEFFSFGDQFRYYCNDRVASDTRKWPTTRLIWTDSIFVPTPERIDTLDLSRTMSLCWVMHDLYNSYDYAAWVLGRFDDRHGSSWRSTYLEFTEQEF</sequence>
<accession>A0A6J6GZ91</accession>
<dbReference type="Pfam" id="PF13649">
    <property type="entry name" value="Methyltransf_25"/>
    <property type="match status" value="1"/>
</dbReference>
<dbReference type="PANTHER" id="PTHR36973">
    <property type="entry name" value="SLL1456 PROTEIN-RELATED"/>
    <property type="match status" value="1"/>
</dbReference>
<evidence type="ECO:0000313" key="4">
    <source>
        <dbReference type="EMBL" id="CAB4606722.1"/>
    </source>
</evidence>
<dbReference type="EMBL" id="CAEZUP010000027">
    <property type="protein sequence ID" value="CAB4606722.1"/>
    <property type="molecule type" value="Genomic_DNA"/>
</dbReference>
<name>A0A6J6GZ91_9ZZZZ</name>
<reference evidence="4" key="1">
    <citation type="submission" date="2020-05" db="EMBL/GenBank/DDBJ databases">
        <authorList>
            <person name="Chiriac C."/>
            <person name="Salcher M."/>
            <person name="Ghai R."/>
            <person name="Kavagutti S V."/>
        </authorList>
    </citation>
    <scope>NUCLEOTIDE SEQUENCE</scope>
</reference>
<dbReference type="Pfam" id="PF13946">
    <property type="entry name" value="DUF4214"/>
    <property type="match status" value="1"/>
</dbReference>
<dbReference type="SUPFAM" id="SSF53335">
    <property type="entry name" value="S-adenosyl-L-methionine-dependent methyltransferases"/>
    <property type="match status" value="2"/>
</dbReference>
<dbReference type="InterPro" id="IPR006342">
    <property type="entry name" value="FkbM_mtfrase"/>
</dbReference>
<proteinExistence type="predicted"/>
<dbReference type="Gene3D" id="3.40.50.150">
    <property type="entry name" value="Vaccinia Virus protein VP39"/>
    <property type="match status" value="2"/>
</dbReference>
<protein>
    <submittedName>
        <fullName evidence="4">Unannotated protein</fullName>
    </submittedName>
</protein>
<organism evidence="4">
    <name type="scientific">freshwater metagenome</name>
    <dbReference type="NCBI Taxonomy" id="449393"/>
    <lineage>
        <taxon>unclassified sequences</taxon>
        <taxon>metagenomes</taxon>
        <taxon>ecological metagenomes</taxon>
    </lineage>
</organism>
<evidence type="ECO:0000259" key="1">
    <source>
        <dbReference type="Pfam" id="PF05050"/>
    </source>
</evidence>
<dbReference type="InterPro" id="IPR053188">
    <property type="entry name" value="FkbM_Methyltransferase"/>
</dbReference>
<dbReference type="InterPro" id="IPR025282">
    <property type="entry name" value="DUF4214"/>
</dbReference>
<dbReference type="PANTHER" id="PTHR36973:SF4">
    <property type="entry name" value="NODULATION PROTEIN"/>
    <property type="match status" value="1"/>
</dbReference>
<dbReference type="Pfam" id="PF05050">
    <property type="entry name" value="Methyltransf_21"/>
    <property type="match status" value="1"/>
</dbReference>
<dbReference type="CDD" id="cd02440">
    <property type="entry name" value="AdoMet_MTases"/>
    <property type="match status" value="1"/>
</dbReference>
<evidence type="ECO:0000259" key="3">
    <source>
        <dbReference type="Pfam" id="PF13946"/>
    </source>
</evidence>
<feature type="domain" description="Methyltransferase" evidence="2">
    <location>
        <begin position="69"/>
        <end position="157"/>
    </location>
</feature>
<dbReference type="GO" id="GO:0008171">
    <property type="term" value="F:O-methyltransferase activity"/>
    <property type="evidence" value="ECO:0007669"/>
    <property type="project" value="TreeGrafter"/>
</dbReference>
<feature type="domain" description="Methyltransferase FkbM" evidence="1">
    <location>
        <begin position="388"/>
        <end position="539"/>
    </location>
</feature>
<evidence type="ECO:0000259" key="2">
    <source>
        <dbReference type="Pfam" id="PF13649"/>
    </source>
</evidence>
<dbReference type="InterPro" id="IPR041698">
    <property type="entry name" value="Methyltransf_25"/>
</dbReference>
<gene>
    <name evidence="4" type="ORF">UFOPK1835_00826</name>
</gene>
<dbReference type="InterPro" id="IPR029063">
    <property type="entry name" value="SAM-dependent_MTases_sf"/>
</dbReference>
<dbReference type="AlphaFoldDB" id="A0A6J6GZ91"/>